<dbReference type="Proteomes" id="UP001168098">
    <property type="component" value="Unassembled WGS sequence"/>
</dbReference>
<evidence type="ECO:0000313" key="3">
    <source>
        <dbReference type="Proteomes" id="UP001168098"/>
    </source>
</evidence>
<organism evidence="2 3">
    <name type="scientific">Vitis rotundifolia</name>
    <name type="common">Muscadine grape</name>
    <dbReference type="NCBI Taxonomy" id="103349"/>
    <lineage>
        <taxon>Eukaryota</taxon>
        <taxon>Viridiplantae</taxon>
        <taxon>Streptophyta</taxon>
        <taxon>Embryophyta</taxon>
        <taxon>Tracheophyta</taxon>
        <taxon>Spermatophyta</taxon>
        <taxon>Magnoliopsida</taxon>
        <taxon>eudicotyledons</taxon>
        <taxon>Gunneridae</taxon>
        <taxon>Pentapetalae</taxon>
        <taxon>rosids</taxon>
        <taxon>Vitales</taxon>
        <taxon>Vitaceae</taxon>
        <taxon>Viteae</taxon>
        <taxon>Vitis</taxon>
    </lineage>
</organism>
<dbReference type="PANTHER" id="PTHR31973:SF195">
    <property type="entry name" value="MUDR FAMILY TRANSPOSASE"/>
    <property type="match status" value="1"/>
</dbReference>
<sequence>MDSYTTVLCYTSGEIIDCEFGVCYNRPFEKGVSINSIIIFDELETKLCHALNINRTYTKLNMVFRYSIPFPNGRGIVNYVLLPIRNDGDVSIMFTVVAQSPPPNTIEMYCQTSSIDHHSMPSSFTTLMHIEGNTSSPMYMQSYDNDMKPIVRVDLARVTDSIVMTVKNYVDVLPRNNDDNVELFDEDDGNEDIIDMKDNENTENDASLLGGGEHDIPFPIFRELNWDVINSMTDKDLIACTGLWNELDELFKGLWFEIKVDLQYAVKRYSIYRNQYLIVIESYPNMWTVKLRACRCKSHGLFEITKYIGPHTCVYLKLSQDHSQLDSTFIAREVQNVVQSDHTISIVALHQIVKDKFGYNRKSIITIFGDWDKSYQALPRWMNIVKLTNPRTKVVWKTSLLAGCNGNVPCRLIIQIDGSFLYRKYIGKLLITTSIDANGHIFPLAFAMVEDESLDSWYWFLYTLRSQVTQREDMCLIYDSHARIQAVVRDPSVGWNPPYAHHRYCLRHVASNFNDKYRNKMLKDLYESCMTKLKRLDEKCLEWFNRLDMKKWILAHDGGHRYGWMTTNIAKCINGVLKGARMLPITALVRLTFYRCVSYFETRQIEIQTQIENGDLYTSYAFNKITKYELRASGHTIKIFHCSNEIFKVTTAPHGFHMDKGNNIQIVKLKERTCTSIDACARIDSWQFVDKHYRMDIYGCCYTPQFNPIPHQAYWPKPNFPIVHPNPTLVRDKRRPRSSRIRNEMDWREPSVKVRCGHCKQESHYLRKCPNRGESSNTTA</sequence>
<proteinExistence type="predicted"/>
<dbReference type="InterPro" id="IPR018289">
    <property type="entry name" value="MULE_transposase_dom"/>
</dbReference>
<evidence type="ECO:0000259" key="1">
    <source>
        <dbReference type="Pfam" id="PF10551"/>
    </source>
</evidence>
<feature type="domain" description="MULE transposase" evidence="1">
    <location>
        <begin position="414"/>
        <end position="512"/>
    </location>
</feature>
<dbReference type="EMBL" id="JARBHA010000003">
    <property type="protein sequence ID" value="KAJ9705632.1"/>
    <property type="molecule type" value="Genomic_DNA"/>
</dbReference>
<keyword evidence="3" id="KW-1185">Reference proteome</keyword>
<dbReference type="PANTHER" id="PTHR31973">
    <property type="entry name" value="POLYPROTEIN, PUTATIVE-RELATED"/>
    <property type="match status" value="1"/>
</dbReference>
<evidence type="ECO:0000313" key="2">
    <source>
        <dbReference type="EMBL" id="KAJ9705632.1"/>
    </source>
</evidence>
<gene>
    <name evidence="2" type="ORF">PVL29_003617</name>
</gene>
<comment type="caution">
    <text evidence="2">The sequence shown here is derived from an EMBL/GenBank/DDBJ whole genome shotgun (WGS) entry which is preliminary data.</text>
</comment>
<protein>
    <recommendedName>
        <fullName evidence="1">MULE transposase domain-containing protein</fullName>
    </recommendedName>
</protein>
<dbReference type="Pfam" id="PF10551">
    <property type="entry name" value="MULE"/>
    <property type="match status" value="1"/>
</dbReference>
<dbReference type="AlphaFoldDB" id="A0AA39ADQ4"/>
<accession>A0AA39ADQ4</accession>
<reference evidence="2 3" key="1">
    <citation type="journal article" date="2023" name="BMC Biotechnol.">
        <title>Vitis rotundifolia cv Carlos genome sequencing.</title>
        <authorList>
            <person name="Huff M."/>
            <person name="Hulse-Kemp A."/>
            <person name="Scheffler B."/>
            <person name="Youngblood R."/>
            <person name="Simpson S."/>
            <person name="Babiker E."/>
            <person name="Staton M."/>
        </authorList>
    </citation>
    <scope>NUCLEOTIDE SEQUENCE [LARGE SCALE GENOMIC DNA]</scope>
    <source>
        <tissue evidence="2">Leaf</tissue>
    </source>
</reference>
<name>A0AA39ADQ4_VITRO</name>